<accession>A0A0H4TDM0</accession>
<organism evidence="1">
    <name type="scientific">uncultured Gemmatimonadetes bacterium Rifle_16ft_4_minimus_7</name>
    <dbReference type="NCBI Taxonomy" id="1665098"/>
    <lineage>
        <taxon>Bacteria</taxon>
        <taxon>Pseudomonadati</taxon>
        <taxon>Gemmatimonadota</taxon>
        <taxon>environmental samples</taxon>
    </lineage>
</organism>
<name>A0A0H4TDM0_9BACT</name>
<sequence length="89" mass="9995">MGPKTKAAVIALGVGALLGIVLAQYSMGRHREDLFSRRALRRLSALGYLSGHPSVEAVRLLRDYLAWEEHPMLRRRAEAIVRRMEAKLA</sequence>
<proteinExistence type="predicted"/>
<protein>
    <submittedName>
        <fullName evidence="1">Uncharacterized protein</fullName>
    </submittedName>
</protein>
<reference evidence="1" key="1">
    <citation type="journal article" date="2015" name="ISME J.">
        <title>Aquifer environment selects for microbial species cohorts in sediment and groundwater.</title>
        <authorList>
            <person name="Hug L.A."/>
            <person name="Thomas B.C."/>
            <person name="Brown C.T."/>
            <person name="Frischkorn K.R."/>
            <person name="Williams K.H."/>
            <person name="Tringe S.G."/>
            <person name="Banfield J.F."/>
        </authorList>
    </citation>
    <scope>NUCLEOTIDE SEQUENCE</scope>
</reference>
<dbReference type="AlphaFoldDB" id="A0A0H4TDM0"/>
<dbReference type="EMBL" id="KT007046">
    <property type="protein sequence ID" value="AKQ04647.1"/>
    <property type="molecule type" value="Genomic_DNA"/>
</dbReference>
<evidence type="ECO:0000313" key="1">
    <source>
        <dbReference type="EMBL" id="AKQ04647.1"/>
    </source>
</evidence>